<proteinExistence type="predicted"/>
<dbReference type="AlphaFoldDB" id="A0A9P5P390"/>
<protein>
    <submittedName>
        <fullName evidence="1">Uncharacterized protein</fullName>
    </submittedName>
</protein>
<gene>
    <name evidence="1" type="ORF">BDP27DRAFT_1434802</name>
</gene>
<comment type="caution">
    <text evidence="1">The sequence shown here is derived from an EMBL/GenBank/DDBJ whole genome shotgun (WGS) entry which is preliminary data.</text>
</comment>
<dbReference type="Proteomes" id="UP000772434">
    <property type="component" value="Unassembled WGS sequence"/>
</dbReference>
<reference evidence="1" key="1">
    <citation type="submission" date="2020-11" db="EMBL/GenBank/DDBJ databases">
        <authorList>
            <consortium name="DOE Joint Genome Institute"/>
            <person name="Ahrendt S."/>
            <person name="Riley R."/>
            <person name="Andreopoulos W."/>
            <person name="Labutti K."/>
            <person name="Pangilinan J."/>
            <person name="Ruiz-Duenas F.J."/>
            <person name="Barrasa J.M."/>
            <person name="Sanchez-Garcia M."/>
            <person name="Camarero S."/>
            <person name="Miyauchi S."/>
            <person name="Serrano A."/>
            <person name="Linde D."/>
            <person name="Babiker R."/>
            <person name="Drula E."/>
            <person name="Ayuso-Fernandez I."/>
            <person name="Pacheco R."/>
            <person name="Padilla G."/>
            <person name="Ferreira P."/>
            <person name="Barriuso J."/>
            <person name="Kellner H."/>
            <person name="Castanera R."/>
            <person name="Alfaro M."/>
            <person name="Ramirez L."/>
            <person name="Pisabarro A.G."/>
            <person name="Kuo A."/>
            <person name="Tritt A."/>
            <person name="Lipzen A."/>
            <person name="He G."/>
            <person name="Yan M."/>
            <person name="Ng V."/>
            <person name="Cullen D."/>
            <person name="Martin F."/>
            <person name="Rosso M.-N."/>
            <person name="Henrissat B."/>
            <person name="Hibbett D."/>
            <person name="Martinez A.T."/>
            <person name="Grigoriev I.V."/>
        </authorList>
    </citation>
    <scope>NUCLEOTIDE SEQUENCE</scope>
    <source>
        <strain evidence="1">AH 40177</strain>
    </source>
</reference>
<sequence>MHNTQLPRIASPLPPPPRFPYPTYAEICPHGHSTSARIWNVVYATAEVQAQSQCTEFLSPTDLSTPILDLPHRSSSSLHISPCTIQAHPGSETWNLDIEFRSPRTSILPTTIDPSLICRTLFDDDFNEQQNQDLDITTSNSSHWDFFNYSSSLGSEPGLCFSVEQIVHDPTAVDPSVLSTDLFIGGQDNDIEFDEFDD</sequence>
<keyword evidence="2" id="KW-1185">Reference proteome</keyword>
<evidence type="ECO:0000313" key="1">
    <source>
        <dbReference type="EMBL" id="KAF9044494.1"/>
    </source>
</evidence>
<accession>A0A9P5P390</accession>
<dbReference type="EMBL" id="JADNRY010000528">
    <property type="protein sequence ID" value="KAF9044494.1"/>
    <property type="molecule type" value="Genomic_DNA"/>
</dbReference>
<name>A0A9P5P390_9AGAR</name>
<evidence type="ECO:0000313" key="2">
    <source>
        <dbReference type="Proteomes" id="UP000772434"/>
    </source>
</evidence>
<organism evidence="1 2">
    <name type="scientific">Rhodocollybia butyracea</name>
    <dbReference type="NCBI Taxonomy" id="206335"/>
    <lineage>
        <taxon>Eukaryota</taxon>
        <taxon>Fungi</taxon>
        <taxon>Dikarya</taxon>
        <taxon>Basidiomycota</taxon>
        <taxon>Agaricomycotina</taxon>
        <taxon>Agaricomycetes</taxon>
        <taxon>Agaricomycetidae</taxon>
        <taxon>Agaricales</taxon>
        <taxon>Marasmiineae</taxon>
        <taxon>Omphalotaceae</taxon>
        <taxon>Rhodocollybia</taxon>
    </lineage>
</organism>